<dbReference type="SUPFAM" id="SSF50129">
    <property type="entry name" value="GroES-like"/>
    <property type="match status" value="1"/>
</dbReference>
<protein>
    <submittedName>
        <fullName evidence="8">NAD(P)-dependent alcohol dehydrogenase</fullName>
    </submittedName>
</protein>
<evidence type="ECO:0000256" key="1">
    <source>
        <dbReference type="ARBA" id="ARBA00001947"/>
    </source>
</evidence>
<sequence>MEKPKMEAAVMDRPLSIRVEQVDIPEPQWDEALIRVHCIGICGSDVHYYEHGRIGRYVVEKPIVLGHELAGTVVSVGGGVTNVQVGDRVAVEPGVTCGRCEYCKSGRYNLCPDVVFMATPPVDGAWAEFVAVRSDFLYKLPDEMSFEEGALLEPLSVGFHAMRRANIKPEHTVLVTGLGPIGLLAMEAAKLFGVNELYGSDVVAFRRELAEEMGATGVVDPSQGPMEAQLSHLQGFMGFDVLIETSGNARAISDSIRLVKRGGTIVFIGLPAAETIPLDVAHLVDSELDIYGVFRYANTYSAAIQALSKGKQDIRRVITHKFPLHAIKDAIETARTHKDTSIKIMIYPDKHNV</sequence>
<comment type="cofactor">
    <cofactor evidence="1 6">
        <name>Zn(2+)</name>
        <dbReference type="ChEBI" id="CHEBI:29105"/>
    </cofactor>
</comment>
<dbReference type="SUPFAM" id="SSF51735">
    <property type="entry name" value="NAD(P)-binding Rossmann-fold domains"/>
    <property type="match status" value="1"/>
</dbReference>
<dbReference type="PANTHER" id="PTHR43161">
    <property type="entry name" value="SORBITOL DEHYDROGENASE"/>
    <property type="match status" value="1"/>
</dbReference>
<keyword evidence="4 6" id="KW-0862">Zinc</keyword>
<evidence type="ECO:0000256" key="4">
    <source>
        <dbReference type="ARBA" id="ARBA00022833"/>
    </source>
</evidence>
<evidence type="ECO:0000256" key="5">
    <source>
        <dbReference type="ARBA" id="ARBA00023002"/>
    </source>
</evidence>
<dbReference type="Pfam" id="PF08240">
    <property type="entry name" value="ADH_N"/>
    <property type="match status" value="1"/>
</dbReference>
<dbReference type="RefSeq" id="WP_341413661.1">
    <property type="nucleotide sequence ID" value="NZ_JBBPCC010000001.1"/>
</dbReference>
<dbReference type="CDD" id="cd05285">
    <property type="entry name" value="sorbitol_DH"/>
    <property type="match status" value="1"/>
</dbReference>
<dbReference type="SMART" id="SM00829">
    <property type="entry name" value="PKS_ER"/>
    <property type="match status" value="1"/>
</dbReference>
<dbReference type="EMBL" id="JBBPCC010000001">
    <property type="protein sequence ID" value="MEK8126608.1"/>
    <property type="molecule type" value="Genomic_DNA"/>
</dbReference>
<reference evidence="8 9" key="1">
    <citation type="submission" date="2024-04" db="EMBL/GenBank/DDBJ databases">
        <title>draft genome sequnece of Paenibacillus filicis.</title>
        <authorList>
            <person name="Kim D.-U."/>
        </authorList>
    </citation>
    <scope>NUCLEOTIDE SEQUENCE [LARGE SCALE GENOMIC DNA]</scope>
    <source>
        <strain evidence="8 9">KACC14197</strain>
    </source>
</reference>
<feature type="domain" description="Enoyl reductase (ER)" evidence="7">
    <location>
        <begin position="12"/>
        <end position="346"/>
    </location>
</feature>
<keyword evidence="3 6" id="KW-0479">Metal-binding</keyword>
<dbReference type="Gene3D" id="3.90.180.10">
    <property type="entry name" value="Medium-chain alcohol dehydrogenases, catalytic domain"/>
    <property type="match status" value="1"/>
</dbReference>
<evidence type="ECO:0000256" key="3">
    <source>
        <dbReference type="ARBA" id="ARBA00022723"/>
    </source>
</evidence>
<dbReference type="Gene3D" id="3.40.50.720">
    <property type="entry name" value="NAD(P)-binding Rossmann-like Domain"/>
    <property type="match status" value="1"/>
</dbReference>
<dbReference type="PANTHER" id="PTHR43161:SF9">
    <property type="entry name" value="SORBITOL DEHYDROGENASE"/>
    <property type="match status" value="1"/>
</dbReference>
<evidence type="ECO:0000313" key="8">
    <source>
        <dbReference type="EMBL" id="MEK8126608.1"/>
    </source>
</evidence>
<evidence type="ECO:0000313" key="9">
    <source>
        <dbReference type="Proteomes" id="UP001469365"/>
    </source>
</evidence>
<evidence type="ECO:0000256" key="2">
    <source>
        <dbReference type="ARBA" id="ARBA00008072"/>
    </source>
</evidence>
<dbReference type="InterPro" id="IPR045306">
    <property type="entry name" value="SDH-like"/>
</dbReference>
<evidence type="ECO:0000259" key="7">
    <source>
        <dbReference type="SMART" id="SM00829"/>
    </source>
</evidence>
<accession>A0ABU9DCN9</accession>
<dbReference type="InterPro" id="IPR013154">
    <property type="entry name" value="ADH-like_N"/>
</dbReference>
<dbReference type="Pfam" id="PF00107">
    <property type="entry name" value="ADH_zinc_N"/>
    <property type="match status" value="1"/>
</dbReference>
<proteinExistence type="inferred from homology"/>
<organism evidence="8 9">
    <name type="scientific">Paenibacillus filicis</name>
    <dbReference type="NCBI Taxonomy" id="669464"/>
    <lineage>
        <taxon>Bacteria</taxon>
        <taxon>Bacillati</taxon>
        <taxon>Bacillota</taxon>
        <taxon>Bacilli</taxon>
        <taxon>Bacillales</taxon>
        <taxon>Paenibacillaceae</taxon>
        <taxon>Paenibacillus</taxon>
    </lineage>
</organism>
<gene>
    <name evidence="8" type="ORF">WMW72_01655</name>
</gene>
<dbReference type="PROSITE" id="PS00059">
    <property type="entry name" value="ADH_ZINC"/>
    <property type="match status" value="1"/>
</dbReference>
<comment type="similarity">
    <text evidence="2 6">Belongs to the zinc-containing alcohol dehydrogenase family.</text>
</comment>
<keyword evidence="9" id="KW-1185">Reference proteome</keyword>
<dbReference type="InterPro" id="IPR013149">
    <property type="entry name" value="ADH-like_C"/>
</dbReference>
<dbReference type="InterPro" id="IPR002328">
    <property type="entry name" value="ADH_Zn_CS"/>
</dbReference>
<dbReference type="InterPro" id="IPR011032">
    <property type="entry name" value="GroES-like_sf"/>
</dbReference>
<evidence type="ECO:0000256" key="6">
    <source>
        <dbReference type="RuleBase" id="RU361277"/>
    </source>
</evidence>
<comment type="caution">
    <text evidence="8">The sequence shown here is derived from an EMBL/GenBank/DDBJ whole genome shotgun (WGS) entry which is preliminary data.</text>
</comment>
<dbReference type="InterPro" id="IPR020843">
    <property type="entry name" value="ER"/>
</dbReference>
<keyword evidence="5" id="KW-0560">Oxidoreductase</keyword>
<name>A0ABU9DCN9_9BACL</name>
<dbReference type="Proteomes" id="UP001469365">
    <property type="component" value="Unassembled WGS sequence"/>
</dbReference>
<dbReference type="InterPro" id="IPR036291">
    <property type="entry name" value="NAD(P)-bd_dom_sf"/>
</dbReference>